<evidence type="ECO:0000313" key="1">
    <source>
        <dbReference type="EMBL" id="CAE0549416.1"/>
    </source>
</evidence>
<gene>
    <name evidence="1" type="ORF">SACU0126_LOCUS12275</name>
</gene>
<proteinExistence type="predicted"/>
<sequence length="88" mass="9629">MVARRRAISMAEVDISVDLTPELGQKLMHDALDSNFEIVVGASVKALARVGPFRVQVGVQCEVTANTLKMLEDPNDVIGSKQCRYRLG</sequence>
<reference evidence="1" key="1">
    <citation type="submission" date="2021-01" db="EMBL/GenBank/DDBJ databases">
        <authorList>
            <person name="Corre E."/>
            <person name="Pelletier E."/>
            <person name="Niang G."/>
            <person name="Scheremetjew M."/>
            <person name="Finn R."/>
            <person name="Kale V."/>
            <person name="Holt S."/>
            <person name="Cochrane G."/>
            <person name="Meng A."/>
            <person name="Brown T."/>
            <person name="Cohen L."/>
        </authorList>
    </citation>
    <scope>NUCLEOTIDE SEQUENCE</scope>
    <source>
        <strain evidence="1">SPMC142</strain>
    </source>
</reference>
<dbReference type="AlphaFoldDB" id="A0A7S3SBG5"/>
<name>A0A7S3SBG5_9SPIT</name>
<dbReference type="EMBL" id="HBIQ01037927">
    <property type="protein sequence ID" value="CAE0549416.1"/>
    <property type="molecule type" value="Transcribed_RNA"/>
</dbReference>
<organism evidence="1">
    <name type="scientific">Strombidinopsis acuminata</name>
    <dbReference type="NCBI Taxonomy" id="141414"/>
    <lineage>
        <taxon>Eukaryota</taxon>
        <taxon>Sar</taxon>
        <taxon>Alveolata</taxon>
        <taxon>Ciliophora</taxon>
        <taxon>Intramacronucleata</taxon>
        <taxon>Spirotrichea</taxon>
        <taxon>Choreotrichia</taxon>
        <taxon>Choreotrichida</taxon>
        <taxon>Strombidinopsidae</taxon>
        <taxon>Strombidinopsis</taxon>
    </lineage>
</organism>
<protein>
    <submittedName>
        <fullName evidence="1">Uncharacterized protein</fullName>
    </submittedName>
</protein>
<accession>A0A7S3SBG5</accession>